<name>A0A238F9B1_9BASI</name>
<dbReference type="EMBL" id="FMSP01000002">
    <property type="protein sequence ID" value="SCV67768.1"/>
    <property type="molecule type" value="Genomic_DNA"/>
</dbReference>
<gene>
    <name evidence="1" type="ORF">BQ2448_5379</name>
</gene>
<organism evidence="1 2">
    <name type="scientific">Microbotryum intermedium</name>
    <dbReference type="NCBI Taxonomy" id="269621"/>
    <lineage>
        <taxon>Eukaryota</taxon>
        <taxon>Fungi</taxon>
        <taxon>Dikarya</taxon>
        <taxon>Basidiomycota</taxon>
        <taxon>Pucciniomycotina</taxon>
        <taxon>Microbotryomycetes</taxon>
        <taxon>Microbotryales</taxon>
        <taxon>Microbotryaceae</taxon>
        <taxon>Microbotryum</taxon>
    </lineage>
</organism>
<protein>
    <submittedName>
        <fullName evidence="1">BQ2448_5379 protein</fullName>
    </submittedName>
</protein>
<evidence type="ECO:0000313" key="1">
    <source>
        <dbReference type="EMBL" id="SCV67768.1"/>
    </source>
</evidence>
<accession>A0A238F9B1</accession>
<evidence type="ECO:0000313" key="2">
    <source>
        <dbReference type="Proteomes" id="UP000198372"/>
    </source>
</evidence>
<sequence length="137" mass="16104">MGIPLHAHLVTTPDPIHYQESEVIWQAVSESTWVELKPMSRRSLRSRRRRRGSELSCNWSYNLFSADIIRWTGLLIHKNRERFIGRFNSIMAEWCTPLRRSDDLAACIAPIGGLRSWAEEREAWFKQSGSIFKKFLR</sequence>
<proteinExistence type="predicted"/>
<reference evidence="2" key="1">
    <citation type="submission" date="2016-09" db="EMBL/GenBank/DDBJ databases">
        <authorList>
            <person name="Jeantristanb JTB J.-T."/>
            <person name="Ricardo R."/>
        </authorList>
    </citation>
    <scope>NUCLEOTIDE SEQUENCE [LARGE SCALE GENOMIC DNA]</scope>
</reference>
<keyword evidence="2" id="KW-1185">Reference proteome</keyword>
<dbReference type="Proteomes" id="UP000198372">
    <property type="component" value="Unassembled WGS sequence"/>
</dbReference>
<dbReference type="AlphaFoldDB" id="A0A238F9B1"/>